<dbReference type="PROSITE" id="PS50949">
    <property type="entry name" value="HTH_GNTR"/>
    <property type="match status" value="1"/>
</dbReference>
<evidence type="ECO:0000256" key="2">
    <source>
        <dbReference type="ARBA" id="ARBA00023125"/>
    </source>
</evidence>
<evidence type="ECO:0000313" key="5">
    <source>
        <dbReference type="EMBL" id="TDY60915.1"/>
    </source>
</evidence>
<dbReference type="InterPro" id="IPR008920">
    <property type="entry name" value="TF_FadR/GntR_C"/>
</dbReference>
<dbReference type="SMART" id="SM00345">
    <property type="entry name" value="HTH_GNTR"/>
    <property type="match status" value="1"/>
</dbReference>
<sequence>MLSYFDMSELKDGVTRQVYLTLRRDILNWRLLPGRRLSEKDIAGRMNISKTPVREAFIKLQGEGLLEIRPQRGTYVSLMDMEQIEEVRFTRFCVESTVLSLFIASPPDEKILSAMDDLLDAQEQTIAERDVDGFVDSDDAFHRELFLACGKARAWSFIDHFSAQYKRLRYLSLQNYLDFGNVLAEHRAILSACRRRDSDDALRWLSRHLNKILGESEHLREKFPAYVMKNGASQESAAAGTTITVAEEA</sequence>
<dbReference type="InterPro" id="IPR011711">
    <property type="entry name" value="GntR_C"/>
</dbReference>
<accession>A0A4R8MAQ2</accession>
<dbReference type="CDD" id="cd07377">
    <property type="entry name" value="WHTH_GntR"/>
    <property type="match status" value="1"/>
</dbReference>
<comment type="caution">
    <text evidence="5">The sequence shown here is derived from an EMBL/GenBank/DDBJ whole genome shotgun (WGS) entry which is preliminary data.</text>
</comment>
<dbReference type="InterPro" id="IPR036388">
    <property type="entry name" value="WH-like_DNA-bd_sf"/>
</dbReference>
<name>A0A4R8MAQ2_9BACT</name>
<dbReference type="SUPFAM" id="SSF48008">
    <property type="entry name" value="GntR ligand-binding domain-like"/>
    <property type="match status" value="1"/>
</dbReference>
<evidence type="ECO:0000256" key="3">
    <source>
        <dbReference type="ARBA" id="ARBA00023163"/>
    </source>
</evidence>
<protein>
    <submittedName>
        <fullName evidence="5">GntR family transcriptional regulator</fullName>
    </submittedName>
</protein>
<dbReference type="InterPro" id="IPR036390">
    <property type="entry name" value="WH_DNA-bd_sf"/>
</dbReference>
<dbReference type="Pfam" id="PF07729">
    <property type="entry name" value="FCD"/>
    <property type="match status" value="1"/>
</dbReference>
<dbReference type="Pfam" id="PF00392">
    <property type="entry name" value="GntR"/>
    <property type="match status" value="1"/>
</dbReference>
<keyword evidence="6" id="KW-1185">Reference proteome</keyword>
<dbReference type="OrthoDB" id="9781630at2"/>
<dbReference type="GO" id="GO:0003677">
    <property type="term" value="F:DNA binding"/>
    <property type="evidence" value="ECO:0007669"/>
    <property type="project" value="UniProtKB-KW"/>
</dbReference>
<keyword evidence="2" id="KW-0238">DNA-binding</keyword>
<dbReference type="InterPro" id="IPR000524">
    <property type="entry name" value="Tscrpt_reg_HTH_GntR"/>
</dbReference>
<evidence type="ECO:0000313" key="6">
    <source>
        <dbReference type="Proteomes" id="UP000295066"/>
    </source>
</evidence>
<dbReference type="PANTHER" id="PTHR43537">
    <property type="entry name" value="TRANSCRIPTIONAL REGULATOR, GNTR FAMILY"/>
    <property type="match status" value="1"/>
</dbReference>
<reference evidence="5 6" key="1">
    <citation type="submission" date="2019-03" db="EMBL/GenBank/DDBJ databases">
        <title>Genomic Encyclopedia of Type Strains, Phase IV (KMG-IV): sequencing the most valuable type-strain genomes for metagenomic binning, comparative biology and taxonomic classification.</title>
        <authorList>
            <person name="Goeker M."/>
        </authorList>
    </citation>
    <scope>NUCLEOTIDE SEQUENCE [LARGE SCALE GENOMIC DNA]</scope>
    <source>
        <strain evidence="5 6">DSM 25964</strain>
    </source>
</reference>
<dbReference type="EMBL" id="SORI01000007">
    <property type="protein sequence ID" value="TDY60915.1"/>
    <property type="molecule type" value="Genomic_DNA"/>
</dbReference>
<dbReference type="GO" id="GO:0003700">
    <property type="term" value="F:DNA-binding transcription factor activity"/>
    <property type="evidence" value="ECO:0007669"/>
    <property type="project" value="InterPro"/>
</dbReference>
<evidence type="ECO:0000259" key="4">
    <source>
        <dbReference type="PROSITE" id="PS50949"/>
    </source>
</evidence>
<feature type="domain" description="HTH gntR-type" evidence="4">
    <location>
        <begin position="12"/>
        <end position="79"/>
    </location>
</feature>
<evidence type="ECO:0000256" key="1">
    <source>
        <dbReference type="ARBA" id="ARBA00023015"/>
    </source>
</evidence>
<keyword evidence="1" id="KW-0805">Transcription regulation</keyword>
<dbReference type="Gene3D" id="1.20.120.530">
    <property type="entry name" value="GntR ligand-binding domain-like"/>
    <property type="match status" value="1"/>
</dbReference>
<keyword evidence="3" id="KW-0804">Transcription</keyword>
<dbReference type="PANTHER" id="PTHR43537:SF6">
    <property type="entry name" value="HTH-TYPE TRANSCRIPTIONAL REPRESSOR RSPR"/>
    <property type="match status" value="1"/>
</dbReference>
<dbReference type="Proteomes" id="UP000295066">
    <property type="component" value="Unassembled WGS sequence"/>
</dbReference>
<dbReference type="Gene3D" id="1.10.10.10">
    <property type="entry name" value="Winged helix-like DNA-binding domain superfamily/Winged helix DNA-binding domain"/>
    <property type="match status" value="1"/>
</dbReference>
<organism evidence="5 6">
    <name type="scientific">Aminivibrio pyruvatiphilus</name>
    <dbReference type="NCBI Taxonomy" id="1005740"/>
    <lineage>
        <taxon>Bacteria</taxon>
        <taxon>Thermotogati</taxon>
        <taxon>Synergistota</taxon>
        <taxon>Synergistia</taxon>
        <taxon>Synergistales</taxon>
        <taxon>Aminobacteriaceae</taxon>
        <taxon>Aminivibrio</taxon>
    </lineage>
</organism>
<proteinExistence type="predicted"/>
<dbReference type="SUPFAM" id="SSF46785">
    <property type="entry name" value="Winged helix' DNA-binding domain"/>
    <property type="match status" value="1"/>
</dbReference>
<dbReference type="SMART" id="SM00895">
    <property type="entry name" value="FCD"/>
    <property type="match status" value="1"/>
</dbReference>
<gene>
    <name evidence="5" type="ORF">C8D99_107122</name>
</gene>
<dbReference type="AlphaFoldDB" id="A0A4R8MAQ2"/>